<feature type="non-terminal residue" evidence="3">
    <location>
        <position position="186"/>
    </location>
</feature>
<feature type="domain" description="FAD-binding PCMH-type" evidence="2">
    <location>
        <begin position="102"/>
        <end position="186"/>
    </location>
</feature>
<dbReference type="GO" id="GO:1903457">
    <property type="term" value="P:lactate catabolic process"/>
    <property type="evidence" value="ECO:0007669"/>
    <property type="project" value="TreeGrafter"/>
</dbReference>
<dbReference type="PROSITE" id="PS51387">
    <property type="entry name" value="FAD_PCMH"/>
    <property type="match status" value="1"/>
</dbReference>
<dbReference type="PANTHER" id="PTHR11748">
    <property type="entry name" value="D-LACTATE DEHYDROGENASE"/>
    <property type="match status" value="1"/>
</dbReference>
<dbReference type="InterPro" id="IPR016166">
    <property type="entry name" value="FAD-bd_PCMH"/>
</dbReference>
<dbReference type="PANTHER" id="PTHR11748:SF111">
    <property type="entry name" value="D-LACTATE DEHYDROGENASE, MITOCHONDRIAL-RELATED"/>
    <property type="match status" value="1"/>
</dbReference>
<evidence type="ECO:0000313" key="3">
    <source>
        <dbReference type="EMBL" id="RZN58115.1"/>
    </source>
</evidence>
<protein>
    <submittedName>
        <fullName evidence="3">FAD-binding oxidoreductase</fullName>
    </submittedName>
</protein>
<name>A0A520KH65_9CREN</name>
<dbReference type="Proteomes" id="UP000316217">
    <property type="component" value="Unassembled WGS sequence"/>
</dbReference>
<evidence type="ECO:0000256" key="1">
    <source>
        <dbReference type="ARBA" id="ARBA00008000"/>
    </source>
</evidence>
<dbReference type="InterPro" id="IPR036318">
    <property type="entry name" value="FAD-bd_PCMH-like_sf"/>
</dbReference>
<dbReference type="InterPro" id="IPR016169">
    <property type="entry name" value="FAD-bd_PCMH_sub2"/>
</dbReference>
<dbReference type="SUPFAM" id="SSF56176">
    <property type="entry name" value="FAD-binding/transporter-associated domain-like"/>
    <property type="match status" value="1"/>
</dbReference>
<evidence type="ECO:0000313" key="4">
    <source>
        <dbReference type="Proteomes" id="UP000316217"/>
    </source>
</evidence>
<dbReference type="AlphaFoldDB" id="A0A520KH65"/>
<dbReference type="GO" id="GO:0008720">
    <property type="term" value="F:D-lactate dehydrogenase (NAD+) activity"/>
    <property type="evidence" value="ECO:0007669"/>
    <property type="project" value="TreeGrafter"/>
</dbReference>
<gene>
    <name evidence="3" type="ORF">EF810_08050</name>
</gene>
<accession>A0A520KH65</accession>
<comment type="caution">
    <text evidence="3">The sequence shown here is derived from an EMBL/GenBank/DDBJ whole genome shotgun (WGS) entry which is preliminary data.</text>
</comment>
<dbReference type="Pfam" id="PF01565">
    <property type="entry name" value="FAD_binding_4"/>
    <property type="match status" value="1"/>
</dbReference>
<sequence>MLRPSAHPYASFSGMGTGQPLLLVLSAIISRTSLIGNGMMTPRIPLEGNLKSFPKDLYFSFVGSPMPSKKDVIRDLRKILGEEAVEDDDLAIKIYSEDASLFEGNAIAVVFPTFTSQVSALLSYAYRNDLKIYPQGSASSLVGSSTPAEDGIVISLSRMNRIKEYSVVDMYAIAEPGVRLVELNEV</sequence>
<dbReference type="InterPro" id="IPR006094">
    <property type="entry name" value="Oxid_FAD_bind_N"/>
</dbReference>
<dbReference type="GO" id="GO:0004458">
    <property type="term" value="F:D-lactate dehydrogenase (cytochrome) activity"/>
    <property type="evidence" value="ECO:0007669"/>
    <property type="project" value="TreeGrafter"/>
</dbReference>
<evidence type="ECO:0000259" key="2">
    <source>
        <dbReference type="PROSITE" id="PS51387"/>
    </source>
</evidence>
<reference evidence="3 4" key="1">
    <citation type="journal article" date="2019" name="Nat. Microbiol.">
        <title>Wide diversity of methane and short-chain alkane metabolisms in uncultured archaea.</title>
        <authorList>
            <person name="Borrel G."/>
            <person name="Adam P.S."/>
            <person name="McKay L.J."/>
            <person name="Chen L.X."/>
            <person name="Sierra-Garcia I.N."/>
            <person name="Sieber C.M."/>
            <person name="Letourneur Q."/>
            <person name="Ghozlane A."/>
            <person name="Andersen G.L."/>
            <person name="Li W.J."/>
            <person name="Hallam S.J."/>
            <person name="Muyzer G."/>
            <person name="de Oliveira V.M."/>
            <person name="Inskeep W.P."/>
            <person name="Banfield J.F."/>
            <person name="Gribaldo S."/>
        </authorList>
    </citation>
    <scope>NUCLEOTIDE SEQUENCE [LARGE SCALE GENOMIC DNA]</scope>
    <source>
        <strain evidence="3">NM4</strain>
    </source>
</reference>
<organism evidence="3 4">
    <name type="scientific">Candidatus Methanodesulfokora washburnensis</name>
    <dbReference type="NCBI Taxonomy" id="2478471"/>
    <lineage>
        <taxon>Archaea</taxon>
        <taxon>Thermoproteota</taxon>
        <taxon>Candidatus Korarchaeia</taxon>
        <taxon>Candidatus Korarchaeia incertae sedis</taxon>
        <taxon>Candidatus Methanodesulfokora</taxon>
    </lineage>
</organism>
<dbReference type="EMBL" id="RXII01000122">
    <property type="protein sequence ID" value="RZN58115.1"/>
    <property type="molecule type" value="Genomic_DNA"/>
</dbReference>
<dbReference type="GO" id="GO:0071949">
    <property type="term" value="F:FAD binding"/>
    <property type="evidence" value="ECO:0007669"/>
    <property type="project" value="InterPro"/>
</dbReference>
<comment type="similarity">
    <text evidence="1">Belongs to the FAD-binding oxidoreductase/transferase type 4 family.</text>
</comment>
<proteinExistence type="inferred from homology"/>
<dbReference type="Gene3D" id="3.30.465.10">
    <property type="match status" value="1"/>
</dbReference>